<feature type="signal peptide" evidence="1">
    <location>
        <begin position="1"/>
        <end position="27"/>
    </location>
</feature>
<dbReference type="eggNOG" id="COG2067">
    <property type="taxonomic scope" value="Bacteria"/>
</dbReference>
<dbReference type="PATRIC" id="fig|1127696.3.peg.1470"/>
<sequence length="437" mass="47641">MITRKKIISRLVLTGLLATLTIPCAHAQNNSERSPYSRYGYGRLGERMTAGARAMGGLGAGLRDPNIVSPANPASYTAVDSLTFIMDLAVSLRGSYLSEGSKKDSRVLGNLDYATILFPVSKHLAISAGIMPFSTVGYRFGNTEKLQGDNSGSLYQRAYSGEGSYNDLYLGVGGRIGNFSLGVNASYLFGYTTRQHQVIYSSGSNAINPVDRSQLHLKGFRFDFGAQYEWILDPKRGRSLVFGATFAPEMGLRSESVLLQYQYNTQTGRSTLLRADTLSSGAQHISPMSLSGGLTYRYKDVFMVGADISYMKWGSAGDNAGTGARFTDRYRIAVGGEWLPNYRGRSIFSRSYYRFGLNGSNSYVKVPTPGGSLAGYTQYGASLGIGIPLVDRRSLVSLTLDYSYLHPQASGMVKEHSLGLTVGVTFNEGWFRKARIN</sequence>
<feature type="chain" id="PRO_5003954928" description="Outer membrane protein transport protein, Ompp1/FadL/TodX family" evidence="1">
    <location>
        <begin position="28"/>
        <end position="437"/>
    </location>
</feature>
<protein>
    <recommendedName>
        <fullName evidence="4">Outer membrane protein transport protein, Ompp1/FadL/TodX family</fullName>
    </recommendedName>
</protein>
<dbReference type="Proteomes" id="UP000010408">
    <property type="component" value="Unassembled WGS sequence"/>
</dbReference>
<dbReference type="RefSeq" id="WP_005467752.1">
    <property type="nucleotide sequence ID" value="NZ_KB291032.1"/>
</dbReference>
<dbReference type="EMBL" id="AMEQ01000040">
    <property type="protein sequence ID" value="EKY00296.1"/>
    <property type="molecule type" value="Genomic_DNA"/>
</dbReference>
<reference evidence="2 3" key="1">
    <citation type="submission" date="2012-05" db="EMBL/GenBank/DDBJ databases">
        <authorList>
            <person name="Weinstock G."/>
            <person name="Sodergren E."/>
            <person name="Lobos E.A."/>
            <person name="Fulton L."/>
            <person name="Fulton R."/>
            <person name="Courtney L."/>
            <person name="Fronick C."/>
            <person name="O'Laughlin M."/>
            <person name="Godfrey J."/>
            <person name="Wilson R.M."/>
            <person name="Miner T."/>
            <person name="Farmer C."/>
            <person name="Delehaunty K."/>
            <person name="Cordes M."/>
            <person name="Minx P."/>
            <person name="Tomlinson C."/>
            <person name="Chen J."/>
            <person name="Wollam A."/>
            <person name="Pepin K.H."/>
            <person name="Bhonagiri V."/>
            <person name="Zhang X."/>
            <person name="Suruliraj S."/>
            <person name="Warren W."/>
            <person name="Mitreva M."/>
            <person name="Mardis E.R."/>
            <person name="Wilson R.K."/>
        </authorList>
    </citation>
    <scope>NUCLEOTIDE SEQUENCE [LARGE SCALE GENOMIC DNA]</scope>
    <source>
        <strain evidence="2 3">F0037</strain>
    </source>
</reference>
<organism evidence="2 3">
    <name type="scientific">Porphyromonas catoniae F0037</name>
    <dbReference type="NCBI Taxonomy" id="1127696"/>
    <lineage>
        <taxon>Bacteria</taxon>
        <taxon>Pseudomonadati</taxon>
        <taxon>Bacteroidota</taxon>
        <taxon>Bacteroidia</taxon>
        <taxon>Bacteroidales</taxon>
        <taxon>Porphyromonadaceae</taxon>
        <taxon>Porphyromonas</taxon>
    </lineage>
</organism>
<evidence type="ECO:0000313" key="3">
    <source>
        <dbReference type="Proteomes" id="UP000010408"/>
    </source>
</evidence>
<dbReference type="AlphaFoldDB" id="L1NAF8"/>
<keyword evidence="1" id="KW-0732">Signal</keyword>
<dbReference type="STRING" id="1127696.HMPREF9134_01630"/>
<evidence type="ECO:0000256" key="1">
    <source>
        <dbReference type="SAM" id="SignalP"/>
    </source>
</evidence>
<dbReference type="Gene3D" id="2.40.160.60">
    <property type="entry name" value="Outer membrane protein transport protein (OMPP1/FadL/TodX)"/>
    <property type="match status" value="1"/>
</dbReference>
<name>L1NAF8_9PORP</name>
<accession>L1NAF8</accession>
<comment type="caution">
    <text evidence="2">The sequence shown here is derived from an EMBL/GenBank/DDBJ whole genome shotgun (WGS) entry which is preliminary data.</text>
</comment>
<gene>
    <name evidence="2" type="ORF">HMPREF9134_01630</name>
</gene>
<proteinExistence type="predicted"/>
<dbReference type="HOGENOM" id="CLU_047829_1_0_10"/>
<evidence type="ECO:0008006" key="4">
    <source>
        <dbReference type="Google" id="ProtNLM"/>
    </source>
</evidence>
<evidence type="ECO:0000313" key="2">
    <source>
        <dbReference type="EMBL" id="EKY00296.1"/>
    </source>
</evidence>